<evidence type="ECO:0000256" key="10">
    <source>
        <dbReference type="ARBA" id="ARBA00023096"/>
    </source>
</evidence>
<evidence type="ECO:0000256" key="13">
    <source>
        <dbReference type="ARBA" id="ARBA00047630"/>
    </source>
</evidence>
<evidence type="ECO:0000256" key="5">
    <source>
        <dbReference type="ARBA" id="ARBA00022490"/>
    </source>
</evidence>
<dbReference type="EMBL" id="JAUJEA010000001">
    <property type="protein sequence ID" value="MDN5200608.1"/>
    <property type="molecule type" value="Genomic_DNA"/>
</dbReference>
<evidence type="ECO:0000256" key="14">
    <source>
        <dbReference type="ARBA" id="ARBA00049007"/>
    </source>
</evidence>
<dbReference type="EC" id="2.6.1.52" evidence="4"/>
<dbReference type="InterPro" id="IPR022278">
    <property type="entry name" value="Pser_aminoTfrase"/>
</dbReference>
<dbReference type="Gene3D" id="3.90.1150.10">
    <property type="entry name" value="Aspartate Aminotransferase, domain 1"/>
    <property type="match status" value="1"/>
</dbReference>
<dbReference type="PANTHER" id="PTHR21152:SF40">
    <property type="entry name" value="ALANINE--GLYOXYLATE AMINOTRANSFERASE"/>
    <property type="match status" value="1"/>
</dbReference>
<comment type="catalytic activity">
    <reaction evidence="14">
        <text>O-phospho-L-serine + 2-oxoglutarate = 3-phosphooxypyruvate + L-glutamate</text>
        <dbReference type="Rhea" id="RHEA:14329"/>
        <dbReference type="ChEBI" id="CHEBI:16810"/>
        <dbReference type="ChEBI" id="CHEBI:18110"/>
        <dbReference type="ChEBI" id="CHEBI:29985"/>
        <dbReference type="ChEBI" id="CHEBI:57524"/>
        <dbReference type="EC" id="2.6.1.52"/>
    </reaction>
</comment>
<proteinExistence type="inferred from homology"/>
<keyword evidence="6 16" id="KW-0032">Aminotransferase</keyword>
<dbReference type="Pfam" id="PF00266">
    <property type="entry name" value="Aminotran_5"/>
    <property type="match status" value="1"/>
</dbReference>
<dbReference type="PIRSF" id="PIRSF000525">
    <property type="entry name" value="SerC"/>
    <property type="match status" value="1"/>
</dbReference>
<keyword evidence="10" id="KW-0664">Pyridoxine biosynthesis</keyword>
<evidence type="ECO:0000256" key="7">
    <source>
        <dbReference type="ARBA" id="ARBA00022605"/>
    </source>
</evidence>
<evidence type="ECO:0000256" key="6">
    <source>
        <dbReference type="ARBA" id="ARBA00022576"/>
    </source>
</evidence>
<organism evidence="16 17">
    <name type="scientific">Splendidivirga corallicola</name>
    <dbReference type="NCBI Taxonomy" id="3051826"/>
    <lineage>
        <taxon>Bacteria</taxon>
        <taxon>Pseudomonadati</taxon>
        <taxon>Bacteroidota</taxon>
        <taxon>Cytophagia</taxon>
        <taxon>Cytophagales</taxon>
        <taxon>Splendidivirgaceae</taxon>
        <taxon>Splendidivirga</taxon>
    </lineage>
</organism>
<comment type="pathway">
    <text evidence="2">Amino-acid biosynthesis; L-serine biosynthesis; L-serine from 3-phospho-D-glycerate: step 2/3.</text>
</comment>
<evidence type="ECO:0000256" key="8">
    <source>
        <dbReference type="ARBA" id="ARBA00022679"/>
    </source>
</evidence>
<evidence type="ECO:0000259" key="15">
    <source>
        <dbReference type="Pfam" id="PF00266"/>
    </source>
</evidence>
<dbReference type="PANTHER" id="PTHR21152">
    <property type="entry name" value="AMINOTRANSFERASE CLASS V"/>
    <property type="match status" value="1"/>
</dbReference>
<keyword evidence="8" id="KW-0808">Transferase</keyword>
<dbReference type="Proteomes" id="UP001172082">
    <property type="component" value="Unassembled WGS sequence"/>
</dbReference>
<evidence type="ECO:0000313" key="17">
    <source>
        <dbReference type="Proteomes" id="UP001172082"/>
    </source>
</evidence>
<feature type="domain" description="Aminotransferase class V" evidence="15">
    <location>
        <begin position="8"/>
        <end position="319"/>
    </location>
</feature>
<dbReference type="InterPro" id="IPR015424">
    <property type="entry name" value="PyrdxlP-dep_Trfase"/>
</dbReference>
<evidence type="ECO:0000256" key="11">
    <source>
        <dbReference type="ARBA" id="ARBA00023299"/>
    </source>
</evidence>
<dbReference type="GO" id="GO:0008483">
    <property type="term" value="F:transaminase activity"/>
    <property type="evidence" value="ECO:0007669"/>
    <property type="project" value="UniProtKB-KW"/>
</dbReference>
<keyword evidence="11" id="KW-0718">Serine biosynthesis</keyword>
<evidence type="ECO:0000313" key="16">
    <source>
        <dbReference type="EMBL" id="MDN5200608.1"/>
    </source>
</evidence>
<dbReference type="InterPro" id="IPR015422">
    <property type="entry name" value="PyrdxlP-dep_Trfase_small"/>
</dbReference>
<dbReference type="InterPro" id="IPR015421">
    <property type="entry name" value="PyrdxlP-dep_Trfase_major"/>
</dbReference>
<evidence type="ECO:0000256" key="3">
    <source>
        <dbReference type="ARBA" id="ARBA00006904"/>
    </source>
</evidence>
<keyword evidence="7" id="KW-0028">Amino-acid biosynthesis</keyword>
<comment type="caution">
    <text evidence="16">The sequence shown here is derived from an EMBL/GenBank/DDBJ whole genome shotgun (WGS) entry which is preliminary data.</text>
</comment>
<name>A0ABT8KJI3_9BACT</name>
<comment type="similarity">
    <text evidence="3">Belongs to the class-V pyridoxal-phosphate-dependent aminotransferase family. SerC subfamily.</text>
</comment>
<evidence type="ECO:0000256" key="12">
    <source>
        <dbReference type="ARBA" id="ARBA00031421"/>
    </source>
</evidence>
<accession>A0ABT8KJI3</accession>
<evidence type="ECO:0000256" key="2">
    <source>
        <dbReference type="ARBA" id="ARBA00005099"/>
    </source>
</evidence>
<dbReference type="SUPFAM" id="SSF53383">
    <property type="entry name" value="PLP-dependent transferases"/>
    <property type="match status" value="1"/>
</dbReference>
<comment type="catalytic activity">
    <reaction evidence="13">
        <text>4-(phosphooxy)-L-threonine + 2-oxoglutarate = (R)-3-hydroxy-2-oxo-4-phosphooxybutanoate + L-glutamate</text>
        <dbReference type="Rhea" id="RHEA:16573"/>
        <dbReference type="ChEBI" id="CHEBI:16810"/>
        <dbReference type="ChEBI" id="CHEBI:29985"/>
        <dbReference type="ChEBI" id="CHEBI:58452"/>
        <dbReference type="ChEBI" id="CHEBI:58538"/>
        <dbReference type="EC" id="2.6.1.52"/>
    </reaction>
</comment>
<sequence>MLNFYPGPSRVYPKLPEFIYDAYREGILGINHRSPQFVDISKTCVKQLRKKLNIPKDYSVFYTSSATECWEIIAQSLIEKKSFHLYNGAFGEKWHDYTKKILPAVSGFKFDLENAIEVEKLAISGDSELICITQNETSNGTQVSNETIQSIGARYPEKLIAIDATSSMAGLELDISSADVWYASVQKCFGLPAGLAVLICSPRTIERALELNHDQYYNSLTFMVEKMKDFQTTHTPNVLGIYLLMRILKSVPNIKVVHEKITQRFEEWIEFLGGFKTFDLFIENTSVRSQTVIPITAETKVLEHIKDLAEKHDIIIGNGYGDLKHQTLRIANFPAIKRKEIRTFQKFLKKSFN</sequence>
<evidence type="ECO:0000256" key="4">
    <source>
        <dbReference type="ARBA" id="ARBA00013030"/>
    </source>
</evidence>
<dbReference type="RefSeq" id="WP_346750630.1">
    <property type="nucleotide sequence ID" value="NZ_JAUJEA010000001.1"/>
</dbReference>
<keyword evidence="9" id="KW-0663">Pyridoxal phosphate</keyword>
<gene>
    <name evidence="16" type="ORF">QQ008_04525</name>
</gene>
<evidence type="ECO:0000256" key="9">
    <source>
        <dbReference type="ARBA" id="ARBA00022898"/>
    </source>
</evidence>
<protein>
    <recommendedName>
        <fullName evidence="4">phosphoserine transaminase</fullName>
        <ecNumber evidence="4">2.6.1.52</ecNumber>
    </recommendedName>
    <alternativeName>
        <fullName evidence="12">Phosphohydroxythreonine aminotransferase</fullName>
    </alternativeName>
</protein>
<evidence type="ECO:0000256" key="1">
    <source>
        <dbReference type="ARBA" id="ARBA00001933"/>
    </source>
</evidence>
<comment type="cofactor">
    <cofactor evidence="1">
        <name>pyridoxal 5'-phosphate</name>
        <dbReference type="ChEBI" id="CHEBI:597326"/>
    </cofactor>
</comment>
<dbReference type="InterPro" id="IPR000192">
    <property type="entry name" value="Aminotrans_V_dom"/>
</dbReference>
<keyword evidence="17" id="KW-1185">Reference proteome</keyword>
<dbReference type="Gene3D" id="3.40.640.10">
    <property type="entry name" value="Type I PLP-dependent aspartate aminotransferase-like (Major domain)"/>
    <property type="match status" value="1"/>
</dbReference>
<reference evidence="16" key="1">
    <citation type="submission" date="2023-06" db="EMBL/GenBank/DDBJ databases">
        <title>Genomic of Parafulvivirga corallium.</title>
        <authorList>
            <person name="Wang G."/>
        </authorList>
    </citation>
    <scope>NUCLEOTIDE SEQUENCE</scope>
    <source>
        <strain evidence="16">BMA10</strain>
    </source>
</reference>
<keyword evidence="5" id="KW-0963">Cytoplasm</keyword>